<dbReference type="Gene3D" id="1.10.287.950">
    <property type="entry name" value="Methyl-accepting chemotaxis protein"/>
    <property type="match status" value="1"/>
</dbReference>
<evidence type="ECO:0000256" key="9">
    <source>
        <dbReference type="SAM" id="Phobius"/>
    </source>
</evidence>
<dbReference type="PROSITE" id="PS50885">
    <property type="entry name" value="HAMP"/>
    <property type="match status" value="1"/>
</dbReference>
<evidence type="ECO:0000256" key="2">
    <source>
        <dbReference type="ARBA" id="ARBA00022475"/>
    </source>
</evidence>
<feature type="domain" description="HAMP" evidence="11">
    <location>
        <begin position="223"/>
        <end position="277"/>
    </location>
</feature>
<accession>A0ABW0RMX6</accession>
<evidence type="ECO:0000256" key="5">
    <source>
        <dbReference type="ARBA" id="ARBA00023136"/>
    </source>
</evidence>
<dbReference type="Pfam" id="PF00015">
    <property type="entry name" value="MCPsignal"/>
    <property type="match status" value="1"/>
</dbReference>
<dbReference type="InterPro" id="IPR033480">
    <property type="entry name" value="sCache_2"/>
</dbReference>
<dbReference type="PROSITE" id="PS50111">
    <property type="entry name" value="CHEMOTAXIS_TRANSDUC_2"/>
    <property type="match status" value="1"/>
</dbReference>
<dbReference type="SMART" id="SM01049">
    <property type="entry name" value="Cache_2"/>
    <property type="match status" value="1"/>
</dbReference>
<keyword evidence="13" id="KW-1185">Reference proteome</keyword>
<evidence type="ECO:0000256" key="6">
    <source>
        <dbReference type="ARBA" id="ARBA00023224"/>
    </source>
</evidence>
<dbReference type="PANTHER" id="PTHR32089:SF119">
    <property type="entry name" value="METHYL-ACCEPTING CHEMOTAXIS PROTEIN CTPL"/>
    <property type="match status" value="1"/>
</dbReference>
<evidence type="ECO:0000256" key="8">
    <source>
        <dbReference type="PROSITE-ProRule" id="PRU00284"/>
    </source>
</evidence>
<dbReference type="Gene3D" id="3.30.450.20">
    <property type="entry name" value="PAS domain"/>
    <property type="match status" value="1"/>
</dbReference>
<dbReference type="EMBL" id="JBHSNL010000001">
    <property type="protein sequence ID" value="MFC5544955.1"/>
    <property type="molecule type" value="Genomic_DNA"/>
</dbReference>
<feature type="transmembrane region" description="Helical" evidence="9">
    <location>
        <begin position="203"/>
        <end position="225"/>
    </location>
</feature>
<dbReference type="InterPro" id="IPR004090">
    <property type="entry name" value="Chemotax_Me-accpt_rcpt"/>
</dbReference>
<proteinExistence type="inferred from homology"/>
<dbReference type="Proteomes" id="UP001596055">
    <property type="component" value="Unassembled WGS sequence"/>
</dbReference>
<dbReference type="CDD" id="cd06225">
    <property type="entry name" value="HAMP"/>
    <property type="match status" value="1"/>
</dbReference>
<evidence type="ECO:0000313" key="13">
    <source>
        <dbReference type="Proteomes" id="UP001596055"/>
    </source>
</evidence>
<dbReference type="InterPro" id="IPR004010">
    <property type="entry name" value="Double_Cache_2"/>
</dbReference>
<sequence length="555" mass="60196">MPISIRNRLFILALLPVILLAVAIFFTVRIQTQQLVDNEMATVKTSVTQLKRSELKDLMDMAYSSIKHIYENGGTLEEALPILRNLKFGDSGYLFGYTDSGKRVLLGQSDKGMGENFWDLQDKRGNYLVRGLIDAAKNGDGFYTYWFPKPGASEPSPKESYSIYLDRWGIMLGAGFYLDDVATVLNDVSTAGQETLESSQTTFTLISIVAVVIAGIIGFMISLTISRPIKRISDSVRELSTGEADLTARVTVNDRYELGQLADHINTFINTLADLIRDVKKNSELTHQNAETITRHTTDLSRLVNEQDAETDQVATAVTEMTSAASEISASAASAANSASEASEETTRSKEIISNAAAEMNALNNDIGASAFEVEELGKGVESINAVIQVINAIAEQTNLLALNAAIEAARAGEHGRGFSVVADEVRNLAQKTQSSTEEIANTISDLTQKATAAVQSIRTSTERSGKALSANSEAVEAIERVVQAIGQINQMNEQVASASEEQTSVCEDITERLVTISDKSKETSEKGRESHVSAETLLANSEALAQLVERFRIS</sequence>
<dbReference type="SMART" id="SM00304">
    <property type="entry name" value="HAMP"/>
    <property type="match status" value="1"/>
</dbReference>
<keyword evidence="4 9" id="KW-1133">Transmembrane helix</keyword>
<keyword evidence="6 8" id="KW-0807">Transducer</keyword>
<comment type="caution">
    <text evidence="12">The sequence shown here is derived from an EMBL/GenBank/DDBJ whole genome shotgun (WGS) entry which is preliminary data.</text>
</comment>
<evidence type="ECO:0000259" key="11">
    <source>
        <dbReference type="PROSITE" id="PS50885"/>
    </source>
</evidence>
<evidence type="ECO:0000256" key="4">
    <source>
        <dbReference type="ARBA" id="ARBA00022989"/>
    </source>
</evidence>
<reference evidence="13" key="1">
    <citation type="journal article" date="2019" name="Int. J. Syst. Evol. Microbiol.">
        <title>The Global Catalogue of Microorganisms (GCM) 10K type strain sequencing project: providing services to taxonomists for standard genome sequencing and annotation.</title>
        <authorList>
            <consortium name="The Broad Institute Genomics Platform"/>
            <consortium name="The Broad Institute Genome Sequencing Center for Infectious Disease"/>
            <person name="Wu L."/>
            <person name="Ma J."/>
        </authorList>
    </citation>
    <scope>NUCLEOTIDE SEQUENCE [LARGE SCALE GENOMIC DNA]</scope>
    <source>
        <strain evidence="13">CGMCC 4.1799</strain>
    </source>
</reference>
<comment type="similarity">
    <text evidence="7">Belongs to the methyl-accepting chemotaxis (MCP) protein family.</text>
</comment>
<dbReference type="RefSeq" id="WP_248153534.1">
    <property type="nucleotide sequence ID" value="NZ_JAKZAJ010000001.1"/>
</dbReference>
<organism evidence="12 13">
    <name type="scientific">Marinobacter koreensis</name>
    <dbReference type="NCBI Taxonomy" id="335974"/>
    <lineage>
        <taxon>Bacteria</taxon>
        <taxon>Pseudomonadati</taxon>
        <taxon>Pseudomonadota</taxon>
        <taxon>Gammaproteobacteria</taxon>
        <taxon>Pseudomonadales</taxon>
        <taxon>Marinobacteraceae</taxon>
        <taxon>Marinobacter</taxon>
    </lineage>
</organism>
<name>A0ABW0RMX6_9GAMM</name>
<dbReference type="SUPFAM" id="SSF58104">
    <property type="entry name" value="Methyl-accepting chemotaxis protein (MCP) signaling domain"/>
    <property type="match status" value="1"/>
</dbReference>
<evidence type="ECO:0000313" key="12">
    <source>
        <dbReference type="EMBL" id="MFC5544955.1"/>
    </source>
</evidence>
<dbReference type="Pfam" id="PF08269">
    <property type="entry name" value="dCache_2"/>
    <property type="match status" value="1"/>
</dbReference>
<protein>
    <submittedName>
        <fullName evidence="12">Methyl-accepting chemotaxis protein</fullName>
    </submittedName>
</protein>
<keyword evidence="2" id="KW-1003">Cell membrane</keyword>
<dbReference type="CDD" id="cd11386">
    <property type="entry name" value="MCP_signal"/>
    <property type="match status" value="1"/>
</dbReference>
<dbReference type="InterPro" id="IPR003660">
    <property type="entry name" value="HAMP_dom"/>
</dbReference>
<evidence type="ECO:0000259" key="10">
    <source>
        <dbReference type="PROSITE" id="PS50111"/>
    </source>
</evidence>
<comment type="subcellular location">
    <subcellularLocation>
        <location evidence="1">Cell membrane</location>
        <topology evidence="1">Multi-pass membrane protein</topology>
    </subcellularLocation>
</comment>
<dbReference type="Pfam" id="PF00672">
    <property type="entry name" value="HAMP"/>
    <property type="match status" value="1"/>
</dbReference>
<dbReference type="InterPro" id="IPR004089">
    <property type="entry name" value="MCPsignal_dom"/>
</dbReference>
<evidence type="ECO:0000256" key="1">
    <source>
        <dbReference type="ARBA" id="ARBA00004651"/>
    </source>
</evidence>
<dbReference type="PANTHER" id="PTHR32089">
    <property type="entry name" value="METHYL-ACCEPTING CHEMOTAXIS PROTEIN MCPB"/>
    <property type="match status" value="1"/>
</dbReference>
<keyword evidence="5 9" id="KW-0472">Membrane</keyword>
<dbReference type="SMART" id="SM00283">
    <property type="entry name" value="MA"/>
    <property type="match status" value="1"/>
</dbReference>
<evidence type="ECO:0000256" key="3">
    <source>
        <dbReference type="ARBA" id="ARBA00022692"/>
    </source>
</evidence>
<keyword evidence="3 9" id="KW-0812">Transmembrane</keyword>
<feature type="domain" description="Methyl-accepting transducer" evidence="10">
    <location>
        <begin position="282"/>
        <end position="518"/>
    </location>
</feature>
<dbReference type="PRINTS" id="PR00260">
    <property type="entry name" value="CHEMTRNSDUCR"/>
</dbReference>
<evidence type="ECO:0000256" key="7">
    <source>
        <dbReference type="ARBA" id="ARBA00029447"/>
    </source>
</evidence>
<gene>
    <name evidence="12" type="ORF">ACFPQA_07825</name>
</gene>